<accession>A0A914C7F3</accession>
<dbReference type="AlphaFoldDB" id="A0A914C7F3"/>
<sequence length="102" mass="11341">MEDISDKPFFEKAKIKLIDLAESTIETIADTGESIKELGSTVKQSVFDDESKHAADRGMDVMEQLAERGRQHAAEAMVYGQAHGNTTGERLDEARKVLHSDY</sequence>
<keyword evidence="1" id="KW-1185">Reference proteome</keyword>
<proteinExistence type="predicted"/>
<protein>
    <submittedName>
        <fullName evidence="2">Uncharacterized protein</fullName>
    </submittedName>
</protein>
<reference evidence="2" key="1">
    <citation type="submission" date="2022-11" db="UniProtKB">
        <authorList>
            <consortium name="WormBaseParasite"/>
        </authorList>
    </citation>
    <scope>IDENTIFICATION</scope>
</reference>
<evidence type="ECO:0000313" key="2">
    <source>
        <dbReference type="WBParaSite" id="ACRNAN_Path_494.g1859.t1"/>
    </source>
</evidence>
<organism evidence="1 2">
    <name type="scientific">Acrobeloides nanus</name>
    <dbReference type="NCBI Taxonomy" id="290746"/>
    <lineage>
        <taxon>Eukaryota</taxon>
        <taxon>Metazoa</taxon>
        <taxon>Ecdysozoa</taxon>
        <taxon>Nematoda</taxon>
        <taxon>Chromadorea</taxon>
        <taxon>Rhabditida</taxon>
        <taxon>Tylenchina</taxon>
        <taxon>Cephalobomorpha</taxon>
        <taxon>Cephaloboidea</taxon>
        <taxon>Cephalobidae</taxon>
        <taxon>Acrobeloides</taxon>
    </lineage>
</organism>
<evidence type="ECO:0000313" key="1">
    <source>
        <dbReference type="Proteomes" id="UP000887540"/>
    </source>
</evidence>
<name>A0A914C7F3_9BILA</name>
<dbReference type="WBParaSite" id="ACRNAN_Path_494.g1859.t1">
    <property type="protein sequence ID" value="ACRNAN_Path_494.g1859.t1"/>
    <property type="gene ID" value="ACRNAN_Path_494.g1859"/>
</dbReference>
<dbReference type="Proteomes" id="UP000887540">
    <property type="component" value="Unplaced"/>
</dbReference>